<dbReference type="PANTHER" id="PTHR48081">
    <property type="entry name" value="AB HYDROLASE SUPERFAMILY PROTEIN C4A8.06C"/>
    <property type="match status" value="1"/>
</dbReference>
<evidence type="ECO:0000259" key="2">
    <source>
        <dbReference type="Pfam" id="PF07859"/>
    </source>
</evidence>
<dbReference type="EMBL" id="CAJNOG010000213">
    <property type="protein sequence ID" value="CAF1081759.1"/>
    <property type="molecule type" value="Genomic_DNA"/>
</dbReference>
<protein>
    <recommendedName>
        <fullName evidence="2">Alpha/beta hydrolase fold-3 domain-containing protein</fullName>
    </recommendedName>
</protein>
<dbReference type="InterPro" id="IPR013094">
    <property type="entry name" value="AB_hydrolase_3"/>
</dbReference>
<comment type="caution">
    <text evidence="3">The sequence shown here is derived from an EMBL/GenBank/DDBJ whole genome shotgun (WGS) entry which is preliminary data.</text>
</comment>
<dbReference type="InterPro" id="IPR029058">
    <property type="entry name" value="AB_hydrolase_fold"/>
</dbReference>
<evidence type="ECO:0000313" key="3">
    <source>
        <dbReference type="EMBL" id="CAF1052672.1"/>
    </source>
</evidence>
<sequence>MSFLNTVVGFLKKLVLFILIVAIVIPLRYGSTDPKYLCVRLLHSILTLRHSLVSDQARPTLSTNYRAFENMLKMMPSPKLDTSADPLTVIKGIRSSFDMNSLIPKPSECQIKKEVFEYDGHVVDGYWVNYPPKDIQKHSDKILLYFHSGGYFLGDIHSFSGFECRLSQIFNVTILHLEYRLCPEHPLPAAVDDAVVIYRALLRHNISSSQLIVMGDSSGGGLALLAVQALIAHQLPVPRGVIVLSPVTDLSMSSESYIRNKHTDISPQFDKNWYIALLLGSNHAQLSPDDSRFSPLFGSFKGFPPMYINVGTAEKMEDDSRRVWKKAKEANVDVTFEEGLHMTHIYPVFFLYYSEARNTLDNINKWIQTI</sequence>
<evidence type="ECO:0000256" key="1">
    <source>
        <dbReference type="ARBA" id="ARBA00022801"/>
    </source>
</evidence>
<dbReference type="Pfam" id="PF07859">
    <property type="entry name" value="Abhydrolase_3"/>
    <property type="match status" value="1"/>
</dbReference>
<gene>
    <name evidence="4" type="ORF">JYZ213_LOCUS20333</name>
    <name evidence="5" type="ORF">OKA104_LOCUS5554</name>
    <name evidence="6" type="ORF">OXD698_LOCUS6437</name>
    <name evidence="3" type="ORF">VCS650_LOCUS17495</name>
</gene>
<accession>A0A814KKQ2</accession>
<dbReference type="Proteomes" id="UP000663845">
    <property type="component" value="Unassembled WGS sequence"/>
</dbReference>
<dbReference type="EMBL" id="CAJNON010000161">
    <property type="protein sequence ID" value="CAF1052672.1"/>
    <property type="molecule type" value="Genomic_DNA"/>
</dbReference>
<dbReference type="Proteomes" id="UP000663881">
    <property type="component" value="Unassembled WGS sequence"/>
</dbReference>
<name>A0A814KKQ2_9BILA</name>
<dbReference type="InterPro" id="IPR050300">
    <property type="entry name" value="GDXG_lipolytic_enzyme"/>
</dbReference>
<dbReference type="GO" id="GO:0016787">
    <property type="term" value="F:hydrolase activity"/>
    <property type="evidence" value="ECO:0007669"/>
    <property type="project" value="UniProtKB-KW"/>
</dbReference>
<dbReference type="AlphaFoldDB" id="A0A814KKQ2"/>
<dbReference type="Gene3D" id="3.40.50.1820">
    <property type="entry name" value="alpha/beta hydrolase"/>
    <property type="match status" value="1"/>
</dbReference>
<dbReference type="Proteomes" id="UP000663891">
    <property type="component" value="Unassembled WGS sequence"/>
</dbReference>
<evidence type="ECO:0000313" key="7">
    <source>
        <dbReference type="Proteomes" id="UP000663891"/>
    </source>
</evidence>
<dbReference type="Proteomes" id="UP000663844">
    <property type="component" value="Unassembled WGS sequence"/>
</dbReference>
<proteinExistence type="predicted"/>
<dbReference type="EMBL" id="CAJOAY010000193">
    <property type="protein sequence ID" value="CAF3580001.1"/>
    <property type="molecule type" value="Genomic_DNA"/>
</dbReference>
<keyword evidence="1" id="KW-0378">Hydrolase</keyword>
<dbReference type="PANTHER" id="PTHR48081:SF8">
    <property type="entry name" value="ALPHA_BETA HYDROLASE FOLD-3 DOMAIN-CONTAINING PROTEIN-RELATED"/>
    <property type="match status" value="1"/>
</dbReference>
<evidence type="ECO:0000313" key="5">
    <source>
        <dbReference type="EMBL" id="CAF3580001.1"/>
    </source>
</evidence>
<evidence type="ECO:0000313" key="6">
    <source>
        <dbReference type="EMBL" id="CAF3601428.1"/>
    </source>
</evidence>
<dbReference type="SUPFAM" id="SSF53474">
    <property type="entry name" value="alpha/beta-Hydrolases"/>
    <property type="match status" value="1"/>
</dbReference>
<reference evidence="3" key="1">
    <citation type="submission" date="2021-02" db="EMBL/GenBank/DDBJ databases">
        <authorList>
            <person name="Nowell W R."/>
        </authorList>
    </citation>
    <scope>NUCLEOTIDE SEQUENCE</scope>
</reference>
<evidence type="ECO:0000313" key="4">
    <source>
        <dbReference type="EMBL" id="CAF1081759.1"/>
    </source>
</evidence>
<feature type="domain" description="Alpha/beta hydrolase fold-3" evidence="2">
    <location>
        <begin position="143"/>
        <end position="346"/>
    </location>
</feature>
<dbReference type="EMBL" id="CAJOAZ010000279">
    <property type="protein sequence ID" value="CAF3601428.1"/>
    <property type="molecule type" value="Genomic_DNA"/>
</dbReference>
<organism evidence="3 7">
    <name type="scientific">Adineta steineri</name>
    <dbReference type="NCBI Taxonomy" id="433720"/>
    <lineage>
        <taxon>Eukaryota</taxon>
        <taxon>Metazoa</taxon>
        <taxon>Spiralia</taxon>
        <taxon>Gnathifera</taxon>
        <taxon>Rotifera</taxon>
        <taxon>Eurotatoria</taxon>
        <taxon>Bdelloidea</taxon>
        <taxon>Adinetida</taxon>
        <taxon>Adinetidae</taxon>
        <taxon>Adineta</taxon>
    </lineage>
</organism>
<dbReference type="OrthoDB" id="10034171at2759"/>